<dbReference type="EMBL" id="KV454539">
    <property type="protein sequence ID" value="ODV69080.1"/>
    <property type="molecule type" value="Genomic_DNA"/>
</dbReference>
<dbReference type="SMART" id="SM00054">
    <property type="entry name" value="EFh"/>
    <property type="match status" value="2"/>
</dbReference>
<evidence type="ECO:0000256" key="1">
    <source>
        <dbReference type="ARBA" id="ARBA00006049"/>
    </source>
</evidence>
<dbReference type="Pfam" id="PF13405">
    <property type="entry name" value="EF-hand_6"/>
    <property type="match status" value="1"/>
</dbReference>
<evidence type="ECO:0000313" key="9">
    <source>
        <dbReference type="EMBL" id="ODV69080.1"/>
    </source>
</evidence>
<evidence type="ECO:0000256" key="3">
    <source>
        <dbReference type="ARBA" id="ARBA00022723"/>
    </source>
</evidence>
<comment type="similarity">
    <text evidence="1">Belongs to the recoverin family.</text>
</comment>
<dbReference type="InterPro" id="IPR011992">
    <property type="entry name" value="EF-hand-dom_pair"/>
</dbReference>
<evidence type="ECO:0000259" key="8">
    <source>
        <dbReference type="PROSITE" id="PS50222"/>
    </source>
</evidence>
<feature type="domain" description="EF-hand" evidence="8">
    <location>
        <begin position="96"/>
        <end position="131"/>
    </location>
</feature>
<evidence type="ECO:0000256" key="2">
    <source>
        <dbReference type="ARBA" id="ARBA00022707"/>
    </source>
</evidence>
<evidence type="ECO:0000256" key="6">
    <source>
        <dbReference type="ARBA" id="ARBA00023288"/>
    </source>
</evidence>
<dbReference type="PRINTS" id="PR00450">
    <property type="entry name" value="RECOVERIN"/>
</dbReference>
<evidence type="ECO:0000256" key="4">
    <source>
        <dbReference type="ARBA" id="ARBA00022737"/>
    </source>
</evidence>
<keyword evidence="10" id="KW-1185">Reference proteome</keyword>
<dbReference type="PROSITE" id="PS00018">
    <property type="entry name" value="EF_HAND_1"/>
    <property type="match status" value="1"/>
</dbReference>
<dbReference type="GO" id="GO:0005829">
    <property type="term" value="C:cytosol"/>
    <property type="evidence" value="ECO:0007669"/>
    <property type="project" value="TreeGrafter"/>
</dbReference>
<dbReference type="GO" id="GO:0008047">
    <property type="term" value="F:enzyme activator activity"/>
    <property type="evidence" value="ECO:0007669"/>
    <property type="project" value="UniProtKB-ARBA"/>
</dbReference>
<dbReference type="Gene3D" id="1.10.238.10">
    <property type="entry name" value="EF-hand"/>
    <property type="match status" value="1"/>
</dbReference>
<dbReference type="Proteomes" id="UP000095085">
    <property type="component" value="Unassembled WGS sequence"/>
</dbReference>
<gene>
    <name evidence="9" type="ORF">HYPBUDRAFT_152268</name>
</gene>
<dbReference type="STRING" id="984485.A0A1E4RP72"/>
<dbReference type="RefSeq" id="XP_020078147.1">
    <property type="nucleotide sequence ID" value="XM_020220926.1"/>
</dbReference>
<dbReference type="InterPro" id="IPR018247">
    <property type="entry name" value="EF_Hand_1_Ca_BS"/>
</dbReference>
<proteinExistence type="inferred from homology"/>
<dbReference type="InterPro" id="IPR002048">
    <property type="entry name" value="EF_hand_dom"/>
</dbReference>
<evidence type="ECO:0000313" key="10">
    <source>
        <dbReference type="Proteomes" id="UP000095085"/>
    </source>
</evidence>
<evidence type="ECO:0000256" key="7">
    <source>
        <dbReference type="ARBA" id="ARBA00071944"/>
    </source>
</evidence>
<feature type="domain" description="EF-hand" evidence="8">
    <location>
        <begin position="60"/>
        <end position="95"/>
    </location>
</feature>
<dbReference type="Pfam" id="PF13499">
    <property type="entry name" value="EF-hand_7"/>
    <property type="match status" value="1"/>
</dbReference>
<dbReference type="GO" id="GO:0005509">
    <property type="term" value="F:calcium ion binding"/>
    <property type="evidence" value="ECO:0007669"/>
    <property type="project" value="InterPro"/>
</dbReference>
<dbReference type="InterPro" id="IPR028846">
    <property type="entry name" value="Recoverin"/>
</dbReference>
<name>A0A1E4RP72_9ASCO</name>
<organism evidence="9 10">
    <name type="scientific">Hyphopichia burtonii NRRL Y-1933</name>
    <dbReference type="NCBI Taxonomy" id="984485"/>
    <lineage>
        <taxon>Eukaryota</taxon>
        <taxon>Fungi</taxon>
        <taxon>Dikarya</taxon>
        <taxon>Ascomycota</taxon>
        <taxon>Saccharomycotina</taxon>
        <taxon>Pichiomycetes</taxon>
        <taxon>Debaryomycetaceae</taxon>
        <taxon>Hyphopichia</taxon>
    </lineage>
</organism>
<reference evidence="10" key="1">
    <citation type="submission" date="2016-05" db="EMBL/GenBank/DDBJ databases">
        <title>Comparative genomics of biotechnologically important yeasts.</title>
        <authorList>
            <consortium name="DOE Joint Genome Institute"/>
            <person name="Riley R."/>
            <person name="Haridas S."/>
            <person name="Wolfe K.H."/>
            <person name="Lopes M.R."/>
            <person name="Hittinger C.T."/>
            <person name="Goker M."/>
            <person name="Salamov A."/>
            <person name="Wisecaver J."/>
            <person name="Long T.M."/>
            <person name="Aerts A.L."/>
            <person name="Barry K."/>
            <person name="Choi C."/>
            <person name="Clum A."/>
            <person name="Coughlan A.Y."/>
            <person name="Deshpande S."/>
            <person name="Douglass A.P."/>
            <person name="Hanson S.J."/>
            <person name="Klenk H.-P."/>
            <person name="Labutti K."/>
            <person name="Lapidus A."/>
            <person name="Lindquist E."/>
            <person name="Lipzen A."/>
            <person name="Meier-Kolthoff J.P."/>
            <person name="Ohm R.A."/>
            <person name="Otillar R.P."/>
            <person name="Pangilinan J."/>
            <person name="Peng Y."/>
            <person name="Rokas A."/>
            <person name="Rosa C.A."/>
            <person name="Scheuner C."/>
            <person name="Sibirny A.A."/>
            <person name="Slot J.C."/>
            <person name="Stielow J.B."/>
            <person name="Sun H."/>
            <person name="Kurtzman C.P."/>
            <person name="Blackwell M."/>
            <person name="Grigoriev I.V."/>
            <person name="Jeffries T.W."/>
        </authorList>
    </citation>
    <scope>NUCLEOTIDE SEQUENCE [LARGE SCALE GENOMIC DNA]</scope>
    <source>
        <strain evidence="10">NRRL Y-1933</strain>
    </source>
</reference>
<dbReference type="GO" id="GO:0016020">
    <property type="term" value="C:membrane"/>
    <property type="evidence" value="ECO:0007669"/>
    <property type="project" value="TreeGrafter"/>
</dbReference>
<keyword evidence="6" id="KW-0449">Lipoprotein</keyword>
<evidence type="ECO:0000256" key="5">
    <source>
        <dbReference type="ARBA" id="ARBA00022837"/>
    </source>
</evidence>
<dbReference type="GeneID" id="30995476"/>
<keyword evidence="5" id="KW-0106">Calcium</keyword>
<dbReference type="CDD" id="cd00051">
    <property type="entry name" value="EFh"/>
    <property type="match status" value="1"/>
</dbReference>
<dbReference type="PROSITE" id="PS50222">
    <property type="entry name" value="EF_HAND_2"/>
    <property type="match status" value="2"/>
</dbReference>
<dbReference type="PANTHER" id="PTHR23055">
    <property type="entry name" value="CALCIUM BINDING PROTEINS"/>
    <property type="match status" value="1"/>
</dbReference>
<dbReference type="OrthoDB" id="191686at2759"/>
<sequence>MGKAVSKLSKDDLNQLRQKTYFDKRELQQWYKGFLRDCPSGQLSEEEFSKVFKQFFPFGDPTDYCHYLFKLFDTDNSKYIDFKEFIIALSITSRGDIDQKLEWSFRLYDLDKSGKVGYANVLRVIQAIYKMIGPMVQLPEDEKDPELRAAKLFKQLEKDPSVDYLEFDDFKRLAQIDPSLVNSLSAYDGLV</sequence>
<dbReference type="SUPFAM" id="SSF47473">
    <property type="entry name" value="EF-hand"/>
    <property type="match status" value="1"/>
</dbReference>
<keyword evidence="2" id="KW-0519">Myristate</keyword>
<keyword evidence="3" id="KW-0479">Metal-binding</keyword>
<protein>
    <recommendedName>
        <fullName evidence="7">Calcium-binding protein NCS-1</fullName>
    </recommendedName>
</protein>
<keyword evidence="4" id="KW-0677">Repeat</keyword>
<dbReference type="PANTHER" id="PTHR23055:SF178">
    <property type="entry name" value="NEUROCALCIN HOMOLOG"/>
    <property type="match status" value="1"/>
</dbReference>
<accession>A0A1E4RP72</accession>
<dbReference type="FunFam" id="1.10.238.10:FF:000009">
    <property type="entry name" value="Visinin-like protein 1"/>
    <property type="match status" value="1"/>
</dbReference>
<dbReference type="AlphaFoldDB" id="A0A1E4RP72"/>